<evidence type="ECO:0000256" key="10">
    <source>
        <dbReference type="SAM" id="MobiDB-lite"/>
    </source>
</evidence>
<dbReference type="KEGG" id="cvr:CHLNCDRAFT_27414"/>
<sequence>LYAGVWGNLVGVAPSSAIFMAVYEPVKQAVMRRVGEQQSYLGPLAGGVAAGLASSLVRVPTEVVKTRMQTGEFTHAFTALRTILAREGRRGIFAGYGSFLLRDLPFDAIEFWAYEMSKKGYQATVLRGERDLNPAEHSVFGAVAGAFTGLVTTPLDVLKTRLMLQGASGQYKGVVDCATKIIREEGAAAMFRGWEPRVVWIGIGGSVFFTVLEASKRFYAPKPAQPPKPCCEGKGKKGKKEAGAKA</sequence>
<evidence type="ECO:0000256" key="9">
    <source>
        <dbReference type="RuleBase" id="RU000488"/>
    </source>
</evidence>
<evidence type="ECO:0000256" key="2">
    <source>
        <dbReference type="ARBA" id="ARBA00006375"/>
    </source>
</evidence>
<dbReference type="OrthoDB" id="276989at2759"/>
<reference evidence="11 12" key="1">
    <citation type="journal article" date="2010" name="Plant Cell">
        <title>The Chlorella variabilis NC64A genome reveals adaptation to photosymbiosis, coevolution with viruses, and cryptic sex.</title>
        <authorList>
            <person name="Blanc G."/>
            <person name="Duncan G."/>
            <person name="Agarkova I."/>
            <person name="Borodovsky M."/>
            <person name="Gurnon J."/>
            <person name="Kuo A."/>
            <person name="Lindquist E."/>
            <person name="Lucas S."/>
            <person name="Pangilinan J."/>
            <person name="Polle J."/>
            <person name="Salamov A."/>
            <person name="Terry A."/>
            <person name="Yamada T."/>
            <person name="Dunigan D.D."/>
            <person name="Grigoriev I.V."/>
            <person name="Claverie J.M."/>
            <person name="Van Etten J.L."/>
        </authorList>
    </citation>
    <scope>NUCLEOTIDE SEQUENCE [LARGE SCALE GENOMIC DNA]</scope>
    <source>
        <strain evidence="11 12">NC64A</strain>
    </source>
</reference>
<evidence type="ECO:0000313" key="11">
    <source>
        <dbReference type="EMBL" id="EFN52011.1"/>
    </source>
</evidence>
<evidence type="ECO:0000256" key="1">
    <source>
        <dbReference type="ARBA" id="ARBA00004141"/>
    </source>
</evidence>
<keyword evidence="3 9" id="KW-0813">Transport</keyword>
<dbReference type="InParanoid" id="E1ZQE4"/>
<comment type="subcellular location">
    <subcellularLocation>
        <location evidence="1">Membrane</location>
        <topology evidence="1">Multi-pass membrane protein</topology>
    </subcellularLocation>
</comment>
<dbReference type="EMBL" id="GL433859">
    <property type="protein sequence ID" value="EFN52011.1"/>
    <property type="molecule type" value="Genomic_DNA"/>
</dbReference>
<dbReference type="PROSITE" id="PS50920">
    <property type="entry name" value="SOLCAR"/>
    <property type="match status" value="2"/>
</dbReference>
<organism evidence="12">
    <name type="scientific">Chlorella variabilis</name>
    <name type="common">Green alga</name>
    <dbReference type="NCBI Taxonomy" id="554065"/>
    <lineage>
        <taxon>Eukaryota</taxon>
        <taxon>Viridiplantae</taxon>
        <taxon>Chlorophyta</taxon>
        <taxon>core chlorophytes</taxon>
        <taxon>Trebouxiophyceae</taxon>
        <taxon>Chlorellales</taxon>
        <taxon>Chlorellaceae</taxon>
        <taxon>Chlorella clade</taxon>
        <taxon>Chlorella</taxon>
    </lineage>
</organism>
<evidence type="ECO:0000256" key="7">
    <source>
        <dbReference type="ARBA" id="ARBA00023136"/>
    </source>
</evidence>
<dbReference type="FunCoup" id="E1ZQE4">
    <property type="interactions" value="1829"/>
</dbReference>
<name>E1ZQE4_CHLVA</name>
<keyword evidence="4 8" id="KW-0812">Transmembrane</keyword>
<dbReference type="SUPFAM" id="SSF103506">
    <property type="entry name" value="Mitochondrial carrier"/>
    <property type="match status" value="1"/>
</dbReference>
<dbReference type="GO" id="GO:0016020">
    <property type="term" value="C:membrane"/>
    <property type="evidence" value="ECO:0007669"/>
    <property type="project" value="UniProtKB-SubCell"/>
</dbReference>
<dbReference type="GeneID" id="17351452"/>
<keyword evidence="6" id="KW-1133">Transmembrane helix</keyword>
<protein>
    <recommendedName>
        <fullName evidence="13">Mitochondrial carrier protein</fullName>
    </recommendedName>
</protein>
<feature type="region of interest" description="Disordered" evidence="10">
    <location>
        <begin position="220"/>
        <end position="246"/>
    </location>
</feature>
<keyword evidence="12" id="KW-1185">Reference proteome</keyword>
<dbReference type="eggNOG" id="KOG0768">
    <property type="taxonomic scope" value="Eukaryota"/>
</dbReference>
<evidence type="ECO:0000313" key="12">
    <source>
        <dbReference type="Proteomes" id="UP000008141"/>
    </source>
</evidence>
<feature type="repeat" description="Solcar" evidence="8">
    <location>
        <begin position="132"/>
        <end position="218"/>
    </location>
</feature>
<evidence type="ECO:0000256" key="6">
    <source>
        <dbReference type="ARBA" id="ARBA00022989"/>
    </source>
</evidence>
<dbReference type="InterPro" id="IPR018108">
    <property type="entry name" value="MCP_transmembrane"/>
</dbReference>
<dbReference type="InterPro" id="IPR002067">
    <property type="entry name" value="MCP"/>
</dbReference>
<dbReference type="RefSeq" id="XP_005844113.1">
    <property type="nucleotide sequence ID" value="XM_005844051.1"/>
</dbReference>
<keyword evidence="7 8" id="KW-0472">Membrane</keyword>
<comment type="similarity">
    <text evidence="2 9">Belongs to the mitochondrial carrier (TC 2.A.29) family.</text>
</comment>
<evidence type="ECO:0008006" key="13">
    <source>
        <dbReference type="Google" id="ProtNLM"/>
    </source>
</evidence>
<keyword evidence="5" id="KW-0677">Repeat</keyword>
<dbReference type="InterPro" id="IPR023395">
    <property type="entry name" value="MCP_dom_sf"/>
</dbReference>
<accession>E1ZQE4</accession>
<dbReference type="PANTHER" id="PTHR45667">
    <property type="entry name" value="S-ADENOSYLMETHIONINE MITOCHONDRIAL CARRIER PROTEIN"/>
    <property type="match status" value="1"/>
</dbReference>
<dbReference type="PRINTS" id="PR00926">
    <property type="entry name" value="MITOCARRIER"/>
</dbReference>
<evidence type="ECO:0000256" key="3">
    <source>
        <dbReference type="ARBA" id="ARBA00022448"/>
    </source>
</evidence>
<feature type="compositionally biased region" description="Basic and acidic residues" evidence="10">
    <location>
        <begin position="231"/>
        <end position="246"/>
    </location>
</feature>
<gene>
    <name evidence="11" type="ORF">CHLNCDRAFT_27414</name>
</gene>
<feature type="non-terminal residue" evidence="11">
    <location>
        <position position="1"/>
    </location>
</feature>
<feature type="repeat" description="Solcar" evidence="8">
    <location>
        <begin position="38"/>
        <end position="120"/>
    </location>
</feature>
<dbReference type="Gene3D" id="1.50.40.10">
    <property type="entry name" value="Mitochondrial carrier domain"/>
    <property type="match status" value="1"/>
</dbReference>
<proteinExistence type="inferred from homology"/>
<dbReference type="Proteomes" id="UP000008141">
    <property type="component" value="Unassembled WGS sequence"/>
</dbReference>
<evidence type="ECO:0000256" key="4">
    <source>
        <dbReference type="ARBA" id="ARBA00022692"/>
    </source>
</evidence>
<dbReference type="Pfam" id="PF00153">
    <property type="entry name" value="Mito_carr"/>
    <property type="match status" value="2"/>
</dbReference>
<evidence type="ECO:0000256" key="8">
    <source>
        <dbReference type="PROSITE-ProRule" id="PRU00282"/>
    </source>
</evidence>
<dbReference type="OMA" id="QRLYTSM"/>
<dbReference type="AlphaFoldDB" id="E1ZQE4"/>
<evidence type="ECO:0000256" key="5">
    <source>
        <dbReference type="ARBA" id="ARBA00022737"/>
    </source>
</evidence>
<dbReference type="GO" id="GO:0055085">
    <property type="term" value="P:transmembrane transport"/>
    <property type="evidence" value="ECO:0007669"/>
    <property type="project" value="InterPro"/>
</dbReference>